<feature type="coiled-coil region" evidence="2">
    <location>
        <begin position="374"/>
        <end position="401"/>
    </location>
</feature>
<sequence length="1441" mass="162107">MGLFKLPSTKSDRIPTAIEFIPQDVDDIDALTRITRTTDMEDDDEDEMTGRGVNSRANLNGGDGMRNDSFHSAGTGGRGGVISNGGMVGRGVNSSRLSNYQLQQQQQQQQQQYPPPPPRIQQPQAHPNLNEIMGGSIDQGANNTNSSNNNNRNNNKALPKKNPFYDSDDDDNSAPLPPPPSKSNNQSKNPLAPAEIDRAQFDQAMQSYEQKLRNVDESKFMTFGDSDDDSDDDTPLSGIEEEISEGRLNKSARSGKSGSNNNNLVAGKQKSSFKSKLFGGKKKGKGEGRGEKEAKIHRPAVDSDSEYQSDEYEDEEGSYISGEYDEEFDNANGSSNHQLNTATPNAPIGVPNGKGSQFTHRQLEDELYLYKLETLNLTDACRELAEQLDEAELKLESVQAQATFRIHALEAELQDGHVGMKSLVKMTSTEMDSRLDALRALGKTATIQAEKIKERDMELNAVDSRLRKTRREIKVLKRENKKVHDEKVYLKDRLEELEEVKVELEGSLARMVNEKESQQHALSKEESERMERIKSKLNETLEQVGFLKSQMEFKDKELEKLRGEVSRKEDEIEQVREELAMKEHDVVRVELQLERVRKDLLEAAAAAKTAEDARISAHNELEEALGALEEVTTKVAILESQETELKKQVESKTISEDKAQMLEEQKTKLCELEKEVATLREEKDKALQAVESAKESYELAMAGRLAEIERLNTDVDVHAEQFLLAQTMLDEKESLAAELRSQLEDAKSQFSIAQAQMEEDLAVKSRESANITAELQERTRDVTHLERKLEKLRSEFIEQQSRGLATIAEGDANDEESVSSENDGEATSSASAEPSSAAKTSHLVELSEKEMQLDRLERELGTSKRQLVAARVELDEKDKATERIKAELEKLRLDKGARVEELELMLEEKNKSMVSVRREFDDVKQSLVQMEAEMKGVKAERDEALDNTKDAEETRQALTAAAEESKAAEQSAKHTCEKLKTQVELLQKAKEELHSELVAMKVEKNKEQQSSTQAAATLAATNAARQAEMEMQIERMKKEIDTKKREIDTIKSQLQEKDQATARLNAELQDARNDMVHFKEQVESEKEKQALQRIAKREYFDDEMSVTSEHTFNSSSKRGLFSRFSRSKANVDESDNNLDWDGGKEREKDVRIEQLENTITENALVISNLKNELVMASSKFNKDESQRRMLIQRLENENQAYSIKLEVLENEFNELKKKRNEPSKFGESLDQMNKSSRSNYNQSFGQSFFTAASDNSVDSGSASSMSGMSAISGASRLTPLERDNKKLKKQKKLYENRISSLQTQLSEIQQIVPELMSKSKSQISKLEHSIQTQKHAAEEREKGLQEEITELKRQNEQLQAATRSRLQASDAERQDEIDHLKMRLEAREATIVKLEMLASTGGKSHSVKKKGGILKKKKKKTNAGDEISVLSGVSSFGGGDK</sequence>
<proteinExistence type="predicted"/>
<evidence type="ECO:0000256" key="1">
    <source>
        <dbReference type="ARBA" id="ARBA00023054"/>
    </source>
</evidence>
<feature type="compositionally biased region" description="Basic residues" evidence="3">
    <location>
        <begin position="1405"/>
        <end position="1421"/>
    </location>
</feature>
<gene>
    <name evidence="4" type="ORF">THAPSDRAFT_25080</name>
</gene>
<accession>B8CDS2</accession>
<feature type="coiled-coil region" evidence="2">
    <location>
        <begin position="729"/>
        <end position="802"/>
    </location>
</feature>
<feature type="region of interest" description="Disordered" evidence="3">
    <location>
        <begin position="938"/>
        <end position="957"/>
    </location>
</feature>
<keyword evidence="1 2" id="KW-0175">Coiled coil</keyword>
<dbReference type="PANTHER" id="PTHR32083">
    <property type="entry name" value="CILIA AND FLAGELLA-ASSOCIATED PROTEIN 58-RELATED"/>
    <property type="match status" value="1"/>
</dbReference>
<dbReference type="InParanoid" id="B8CDS2"/>
<dbReference type="GO" id="GO:0005856">
    <property type="term" value="C:cytoskeleton"/>
    <property type="evidence" value="ECO:0000318"/>
    <property type="project" value="GO_Central"/>
</dbReference>
<evidence type="ECO:0000256" key="2">
    <source>
        <dbReference type="SAM" id="Coils"/>
    </source>
</evidence>
<feature type="compositionally biased region" description="Basic and acidic residues" evidence="3">
    <location>
        <begin position="210"/>
        <end position="219"/>
    </location>
</feature>
<dbReference type="GeneID" id="7450316"/>
<feature type="compositionally biased region" description="Low complexity" evidence="3">
    <location>
        <begin position="101"/>
        <end position="112"/>
    </location>
</feature>
<feature type="region of interest" description="Disordered" evidence="3">
    <location>
        <begin position="1400"/>
        <end position="1421"/>
    </location>
</feature>
<evidence type="ECO:0000256" key="3">
    <source>
        <dbReference type="SAM" id="MobiDB-lite"/>
    </source>
</evidence>
<feature type="compositionally biased region" description="Acidic residues" evidence="3">
    <location>
        <begin position="225"/>
        <end position="243"/>
    </location>
</feature>
<dbReference type="Proteomes" id="UP000001449">
    <property type="component" value="Chromosome 15"/>
</dbReference>
<feature type="compositionally biased region" description="Acidic residues" evidence="3">
    <location>
        <begin position="811"/>
        <end position="824"/>
    </location>
</feature>
<feature type="coiled-coil region" evidence="2">
    <location>
        <begin position="1152"/>
        <end position="1218"/>
    </location>
</feature>
<feature type="coiled-coil region" evidence="2">
    <location>
        <begin position="1277"/>
        <end position="1364"/>
    </location>
</feature>
<feature type="region of interest" description="Disordered" evidence="3">
    <location>
        <begin position="1219"/>
        <end position="1239"/>
    </location>
</feature>
<reference evidence="4 5" key="1">
    <citation type="journal article" date="2004" name="Science">
        <title>The genome of the diatom Thalassiosira pseudonana: ecology, evolution, and metabolism.</title>
        <authorList>
            <person name="Armbrust E.V."/>
            <person name="Berges J.A."/>
            <person name="Bowler C."/>
            <person name="Green B.R."/>
            <person name="Martinez D."/>
            <person name="Putnam N.H."/>
            <person name="Zhou S."/>
            <person name="Allen A.E."/>
            <person name="Apt K.E."/>
            <person name="Bechner M."/>
            <person name="Brzezinski M.A."/>
            <person name="Chaal B.K."/>
            <person name="Chiovitti A."/>
            <person name="Davis A.K."/>
            <person name="Demarest M.S."/>
            <person name="Detter J.C."/>
            <person name="Glavina T."/>
            <person name="Goodstein D."/>
            <person name="Hadi M.Z."/>
            <person name="Hellsten U."/>
            <person name="Hildebrand M."/>
            <person name="Jenkins B.D."/>
            <person name="Jurka J."/>
            <person name="Kapitonov V.V."/>
            <person name="Kroger N."/>
            <person name="Lau W.W."/>
            <person name="Lane T.W."/>
            <person name="Larimer F.W."/>
            <person name="Lippmeier J.C."/>
            <person name="Lucas S."/>
            <person name="Medina M."/>
            <person name="Montsant A."/>
            <person name="Obornik M."/>
            <person name="Parker M.S."/>
            <person name="Palenik B."/>
            <person name="Pazour G.J."/>
            <person name="Richardson P.M."/>
            <person name="Rynearson T.A."/>
            <person name="Saito M.A."/>
            <person name="Schwartz D.C."/>
            <person name="Thamatrakoln K."/>
            <person name="Valentin K."/>
            <person name="Vardi A."/>
            <person name="Wilkerson F.P."/>
            <person name="Rokhsar D.S."/>
        </authorList>
    </citation>
    <scope>NUCLEOTIDE SEQUENCE [LARGE SCALE GENOMIC DNA]</scope>
    <source>
        <strain evidence="4 5">CCMP1335</strain>
    </source>
</reference>
<organism evidence="4 5">
    <name type="scientific">Thalassiosira pseudonana</name>
    <name type="common">Marine diatom</name>
    <name type="synonym">Cyclotella nana</name>
    <dbReference type="NCBI Taxonomy" id="35128"/>
    <lineage>
        <taxon>Eukaryota</taxon>
        <taxon>Sar</taxon>
        <taxon>Stramenopiles</taxon>
        <taxon>Ochrophyta</taxon>
        <taxon>Bacillariophyta</taxon>
        <taxon>Coscinodiscophyceae</taxon>
        <taxon>Thalassiosirophycidae</taxon>
        <taxon>Thalassiosirales</taxon>
        <taxon>Thalassiosiraceae</taxon>
        <taxon>Thalassiosira</taxon>
    </lineage>
</organism>
<feature type="compositionally biased region" description="Acidic residues" evidence="3">
    <location>
        <begin position="303"/>
        <end position="316"/>
    </location>
</feature>
<feature type="region of interest" description="Disordered" evidence="3">
    <location>
        <begin position="808"/>
        <end position="843"/>
    </location>
</feature>
<dbReference type="KEGG" id="tps:THAPSDRAFT_25080"/>
<feature type="coiled-coil region" evidence="2">
    <location>
        <begin position="459"/>
        <end position="696"/>
    </location>
</feature>
<feature type="compositionally biased region" description="Basic and acidic residues" evidence="3">
    <location>
        <begin position="285"/>
        <end position="301"/>
    </location>
</feature>
<feature type="compositionally biased region" description="Gly residues" evidence="3">
    <location>
        <begin position="74"/>
        <end position="89"/>
    </location>
</feature>
<feature type="region of interest" description="Disordered" evidence="3">
    <location>
        <begin position="36"/>
        <end position="316"/>
    </location>
</feature>
<name>B8CDS2_THAPS</name>
<reference evidence="4 5" key="2">
    <citation type="journal article" date="2008" name="Nature">
        <title>The Phaeodactylum genome reveals the evolutionary history of diatom genomes.</title>
        <authorList>
            <person name="Bowler C."/>
            <person name="Allen A.E."/>
            <person name="Badger J.H."/>
            <person name="Grimwood J."/>
            <person name="Jabbari K."/>
            <person name="Kuo A."/>
            <person name="Maheswari U."/>
            <person name="Martens C."/>
            <person name="Maumus F."/>
            <person name="Otillar R.P."/>
            <person name="Rayko E."/>
            <person name="Salamov A."/>
            <person name="Vandepoele K."/>
            <person name="Beszteri B."/>
            <person name="Gruber A."/>
            <person name="Heijde M."/>
            <person name="Katinka M."/>
            <person name="Mock T."/>
            <person name="Valentin K."/>
            <person name="Verret F."/>
            <person name="Berges J.A."/>
            <person name="Brownlee C."/>
            <person name="Cadoret J.P."/>
            <person name="Chiovitti A."/>
            <person name="Choi C.J."/>
            <person name="Coesel S."/>
            <person name="De Martino A."/>
            <person name="Detter J.C."/>
            <person name="Durkin C."/>
            <person name="Falciatore A."/>
            <person name="Fournet J."/>
            <person name="Haruta M."/>
            <person name="Huysman M.J."/>
            <person name="Jenkins B.D."/>
            <person name="Jiroutova K."/>
            <person name="Jorgensen R.E."/>
            <person name="Joubert Y."/>
            <person name="Kaplan A."/>
            <person name="Kroger N."/>
            <person name="Kroth P.G."/>
            <person name="La Roche J."/>
            <person name="Lindquist E."/>
            <person name="Lommer M."/>
            <person name="Martin-Jezequel V."/>
            <person name="Lopez P.J."/>
            <person name="Lucas S."/>
            <person name="Mangogna M."/>
            <person name="McGinnis K."/>
            <person name="Medlin L.K."/>
            <person name="Montsant A."/>
            <person name="Oudot-Le Secq M.P."/>
            <person name="Napoli C."/>
            <person name="Obornik M."/>
            <person name="Parker M.S."/>
            <person name="Petit J.L."/>
            <person name="Porcel B.M."/>
            <person name="Poulsen N."/>
            <person name="Robison M."/>
            <person name="Rychlewski L."/>
            <person name="Rynearson T.A."/>
            <person name="Schmutz J."/>
            <person name="Shapiro H."/>
            <person name="Siaut M."/>
            <person name="Stanley M."/>
            <person name="Sussman M.R."/>
            <person name="Taylor A.R."/>
            <person name="Vardi A."/>
            <person name="von Dassow P."/>
            <person name="Vyverman W."/>
            <person name="Willis A."/>
            <person name="Wyrwicz L.S."/>
            <person name="Rokhsar D.S."/>
            <person name="Weissenbach J."/>
            <person name="Armbrust E.V."/>
            <person name="Green B.R."/>
            <person name="Van de Peer Y."/>
            <person name="Grigoriev I.V."/>
        </authorList>
    </citation>
    <scope>NUCLEOTIDE SEQUENCE [LARGE SCALE GENOMIC DNA]</scope>
    <source>
        <strain evidence="4 5">CCMP1335</strain>
    </source>
</reference>
<dbReference type="eggNOG" id="ENOG502T6N1">
    <property type="taxonomic scope" value="Eukaryota"/>
</dbReference>
<dbReference type="HOGENOM" id="CLU_251873_0_0_1"/>
<dbReference type="OMA" id="EMEMQIE"/>
<feature type="compositionally biased region" description="Polar residues" evidence="3">
    <location>
        <begin position="1230"/>
        <end position="1239"/>
    </location>
</feature>
<keyword evidence="5" id="KW-1185">Reference proteome</keyword>
<feature type="compositionally biased region" description="Low complexity" evidence="3">
    <location>
        <begin position="267"/>
        <end position="278"/>
    </location>
</feature>
<evidence type="ECO:0000313" key="5">
    <source>
        <dbReference type="Proteomes" id="UP000001449"/>
    </source>
</evidence>
<dbReference type="RefSeq" id="XP_002294310.1">
    <property type="nucleotide sequence ID" value="XM_002294274.1"/>
</dbReference>
<feature type="compositionally biased region" description="Basic and acidic residues" evidence="3">
    <location>
        <begin position="938"/>
        <end position="955"/>
    </location>
</feature>
<protein>
    <submittedName>
        <fullName evidence="4">Uncharacterized protein</fullName>
    </submittedName>
</protein>
<dbReference type="PANTHER" id="PTHR32083:SF48">
    <property type="entry name" value="TRANS-GOLGI NETWORK-LOCALIZED SYP41-INTERACTING PROTEIN 1"/>
    <property type="match status" value="1"/>
</dbReference>
<feature type="compositionally biased region" description="Low complexity" evidence="3">
    <location>
        <begin position="142"/>
        <end position="165"/>
    </location>
</feature>
<evidence type="ECO:0000313" key="4">
    <source>
        <dbReference type="EMBL" id="EED88665.1"/>
    </source>
</evidence>
<dbReference type="PaxDb" id="35128-Thaps25080"/>
<dbReference type="EMBL" id="CM000650">
    <property type="protein sequence ID" value="EED88665.1"/>
    <property type="molecule type" value="Genomic_DNA"/>
</dbReference>
<feature type="compositionally biased region" description="Low complexity" evidence="3">
    <location>
        <begin position="825"/>
        <end position="841"/>
    </location>
</feature>
<feature type="compositionally biased region" description="Polar residues" evidence="3">
    <location>
        <begin position="251"/>
        <end position="264"/>
    </location>
</feature>